<proteinExistence type="inferred from homology"/>
<evidence type="ECO:0000256" key="8">
    <source>
        <dbReference type="PIRSR" id="PIRSR000349-1"/>
    </source>
</evidence>
<evidence type="ECO:0000256" key="4">
    <source>
        <dbReference type="ARBA" id="ARBA00023002"/>
    </source>
</evidence>
<dbReference type="Proteomes" id="UP000570514">
    <property type="component" value="Unassembled WGS sequence"/>
</dbReference>
<comment type="similarity">
    <text evidence="2 9">Belongs to the iron/manganese superoxide dismutase family.</text>
</comment>
<dbReference type="InterPro" id="IPR019831">
    <property type="entry name" value="Mn/Fe_SOD_N"/>
</dbReference>
<keyword evidence="5" id="KW-0408">Iron</keyword>
<organism evidence="12 13">
    <name type="scientific">Rhizomicrobium palustre</name>
    <dbReference type="NCBI Taxonomy" id="189966"/>
    <lineage>
        <taxon>Bacteria</taxon>
        <taxon>Pseudomonadati</taxon>
        <taxon>Pseudomonadota</taxon>
        <taxon>Alphaproteobacteria</taxon>
        <taxon>Micropepsales</taxon>
        <taxon>Micropepsaceae</taxon>
        <taxon>Rhizomicrobium</taxon>
    </lineage>
</organism>
<comment type="catalytic activity">
    <reaction evidence="7">
        <text>2 superoxide + 2 H(+) = H2O2 + O2</text>
        <dbReference type="Rhea" id="RHEA:20696"/>
        <dbReference type="ChEBI" id="CHEBI:15378"/>
        <dbReference type="ChEBI" id="CHEBI:15379"/>
        <dbReference type="ChEBI" id="CHEBI:16240"/>
        <dbReference type="ChEBI" id="CHEBI:18421"/>
        <dbReference type="EC" id="1.15.1.1"/>
    </reaction>
    <physiologicalReaction direction="left-to-right" evidence="7">
        <dbReference type="Rhea" id="RHEA:20697"/>
    </physiologicalReaction>
</comment>
<accession>A0A846N444</accession>
<evidence type="ECO:0000259" key="10">
    <source>
        <dbReference type="Pfam" id="PF00081"/>
    </source>
</evidence>
<comment type="cofactor">
    <cofactor evidence="1">
        <name>Fe(3+)</name>
        <dbReference type="ChEBI" id="CHEBI:29034"/>
    </cofactor>
</comment>
<dbReference type="Gene3D" id="1.10.287.990">
    <property type="entry name" value="Fe,Mn superoxide dismutase (SOD) domain"/>
    <property type="match status" value="1"/>
</dbReference>
<dbReference type="GO" id="GO:0004784">
    <property type="term" value="F:superoxide dismutase activity"/>
    <property type="evidence" value="ECO:0007669"/>
    <property type="project" value="UniProtKB-EC"/>
</dbReference>
<evidence type="ECO:0000313" key="12">
    <source>
        <dbReference type="EMBL" id="NIK89867.1"/>
    </source>
</evidence>
<reference evidence="12 13" key="1">
    <citation type="submission" date="2020-03" db="EMBL/GenBank/DDBJ databases">
        <title>Genomic Encyclopedia of Type Strains, Phase IV (KMG-IV): sequencing the most valuable type-strain genomes for metagenomic binning, comparative biology and taxonomic classification.</title>
        <authorList>
            <person name="Goeker M."/>
        </authorList>
    </citation>
    <scope>NUCLEOTIDE SEQUENCE [LARGE SCALE GENOMIC DNA]</scope>
    <source>
        <strain evidence="12 13">DSM 19867</strain>
    </source>
</reference>
<dbReference type="PRINTS" id="PR01703">
    <property type="entry name" value="MNSODISMTASE"/>
</dbReference>
<dbReference type="PROSITE" id="PS00088">
    <property type="entry name" value="SOD_MN"/>
    <property type="match status" value="1"/>
</dbReference>
<evidence type="ECO:0000256" key="3">
    <source>
        <dbReference type="ARBA" id="ARBA00022723"/>
    </source>
</evidence>
<dbReference type="EC" id="1.15.1.1" evidence="9"/>
<evidence type="ECO:0000256" key="9">
    <source>
        <dbReference type="RuleBase" id="RU000414"/>
    </source>
</evidence>
<name>A0A846N444_9PROT</name>
<sequence length="198" mass="21750">MTIQLPELPYAKDALAPHISAQTLEFHHDKHHAAYVTNANKIIAGTPLESASLEEIVQAAAADASKKALFNNAGQVWNHNFLWNSMTPNGGGAPTGDIADLIKSDFGSYETFVETFQTTAVGQFGSGWAWLVLDGGKLKIEGTANADTPLVHGKKPLLTADVWEHAYYLDYQNRRPDYVKTFLAHLVNWNFANANLKK</sequence>
<dbReference type="RefSeq" id="WP_167083924.1">
    <property type="nucleotide sequence ID" value="NZ_BAAADC010000001.1"/>
</dbReference>
<feature type="domain" description="Manganese/iron superoxide dismutase C-terminal" evidence="11">
    <location>
        <begin position="94"/>
        <end position="194"/>
    </location>
</feature>
<dbReference type="InterPro" id="IPR019833">
    <property type="entry name" value="Mn/Fe_SOD_BS"/>
</dbReference>
<dbReference type="EMBL" id="JAASRM010000001">
    <property type="protein sequence ID" value="NIK89867.1"/>
    <property type="molecule type" value="Genomic_DNA"/>
</dbReference>
<evidence type="ECO:0000256" key="1">
    <source>
        <dbReference type="ARBA" id="ARBA00001965"/>
    </source>
</evidence>
<feature type="domain" description="Manganese/iron superoxide dismutase N-terminal" evidence="10">
    <location>
        <begin position="4"/>
        <end position="86"/>
    </location>
</feature>
<dbReference type="InterPro" id="IPR036314">
    <property type="entry name" value="SOD_C_sf"/>
</dbReference>
<evidence type="ECO:0000256" key="2">
    <source>
        <dbReference type="ARBA" id="ARBA00008714"/>
    </source>
</evidence>
<dbReference type="Pfam" id="PF00081">
    <property type="entry name" value="Sod_Fe_N"/>
    <property type="match status" value="1"/>
</dbReference>
<comment type="function">
    <text evidence="9">Destroys radicals which are normally produced within the cells and which are toxic to biological systems.</text>
</comment>
<dbReference type="PANTHER" id="PTHR42769">
    <property type="entry name" value="SUPEROXIDE DISMUTASE"/>
    <property type="match status" value="1"/>
</dbReference>
<keyword evidence="3 8" id="KW-0479">Metal-binding</keyword>
<dbReference type="Gene3D" id="3.55.40.20">
    <property type="entry name" value="Iron/manganese superoxide dismutase, C-terminal domain"/>
    <property type="match status" value="1"/>
</dbReference>
<dbReference type="InterPro" id="IPR036324">
    <property type="entry name" value="Mn/Fe_SOD_N_sf"/>
</dbReference>
<dbReference type="PANTHER" id="PTHR42769:SF3">
    <property type="entry name" value="SUPEROXIDE DISMUTASE [FE] 2, CHLOROPLASTIC"/>
    <property type="match status" value="1"/>
</dbReference>
<dbReference type="InterPro" id="IPR019832">
    <property type="entry name" value="Mn/Fe_SOD_C"/>
</dbReference>
<dbReference type="Pfam" id="PF02777">
    <property type="entry name" value="Sod_Fe_C"/>
    <property type="match status" value="1"/>
</dbReference>
<keyword evidence="4 9" id="KW-0560">Oxidoreductase</keyword>
<feature type="binding site" evidence="8">
    <location>
        <position position="165"/>
    </location>
    <ligand>
        <name>Mn(2+)</name>
        <dbReference type="ChEBI" id="CHEBI:29035"/>
    </ligand>
</feature>
<evidence type="ECO:0000313" key="13">
    <source>
        <dbReference type="Proteomes" id="UP000570514"/>
    </source>
</evidence>
<comment type="function">
    <text evidence="6">Destroys superoxide anion radicals which are normally produced within the cells and which are toxic to biological systems. Catalyzes the dismutation of superoxide anion radicals into O2 and H2O2 by successive reduction and oxidation of the transition metal ion at the active site.</text>
</comment>
<comment type="caution">
    <text evidence="12">The sequence shown here is derived from an EMBL/GenBank/DDBJ whole genome shotgun (WGS) entry which is preliminary data.</text>
</comment>
<protein>
    <recommendedName>
        <fullName evidence="9">Superoxide dismutase</fullName>
        <ecNumber evidence="9">1.15.1.1</ecNumber>
    </recommendedName>
</protein>
<keyword evidence="13" id="KW-1185">Reference proteome</keyword>
<evidence type="ECO:0000256" key="5">
    <source>
        <dbReference type="ARBA" id="ARBA00023004"/>
    </source>
</evidence>
<dbReference type="PIRSF" id="PIRSF000349">
    <property type="entry name" value="SODismutase"/>
    <property type="match status" value="1"/>
</dbReference>
<feature type="binding site" evidence="8">
    <location>
        <position position="161"/>
    </location>
    <ligand>
        <name>Mn(2+)</name>
        <dbReference type="ChEBI" id="CHEBI:29035"/>
    </ligand>
</feature>
<dbReference type="SUPFAM" id="SSF54719">
    <property type="entry name" value="Fe,Mn superoxide dismutase (SOD), C-terminal domain"/>
    <property type="match status" value="1"/>
</dbReference>
<evidence type="ECO:0000256" key="7">
    <source>
        <dbReference type="ARBA" id="ARBA00047393"/>
    </source>
</evidence>
<gene>
    <name evidence="12" type="ORF">FHS83_003185</name>
</gene>
<feature type="binding site" evidence="8">
    <location>
        <position position="79"/>
    </location>
    <ligand>
        <name>Mn(2+)</name>
        <dbReference type="ChEBI" id="CHEBI:29035"/>
    </ligand>
</feature>
<dbReference type="SUPFAM" id="SSF46609">
    <property type="entry name" value="Fe,Mn superoxide dismutase (SOD), N-terminal domain"/>
    <property type="match status" value="1"/>
</dbReference>
<dbReference type="FunFam" id="3.55.40.20:FF:000001">
    <property type="entry name" value="Superoxide dismutase"/>
    <property type="match status" value="1"/>
</dbReference>
<dbReference type="AlphaFoldDB" id="A0A846N444"/>
<evidence type="ECO:0000256" key="6">
    <source>
        <dbReference type="ARBA" id="ARBA00024318"/>
    </source>
</evidence>
<dbReference type="GO" id="GO:0046914">
    <property type="term" value="F:transition metal ion binding"/>
    <property type="evidence" value="ECO:0007669"/>
    <property type="project" value="UniProtKB-ARBA"/>
</dbReference>
<dbReference type="FunFam" id="1.10.287.990:FF:000002">
    <property type="entry name" value="Superoxide dismutase"/>
    <property type="match status" value="1"/>
</dbReference>
<dbReference type="InterPro" id="IPR001189">
    <property type="entry name" value="Mn/Fe_SOD"/>
</dbReference>
<dbReference type="GO" id="GO:0005737">
    <property type="term" value="C:cytoplasm"/>
    <property type="evidence" value="ECO:0007669"/>
    <property type="project" value="UniProtKB-ARBA"/>
</dbReference>
<feature type="binding site" evidence="8">
    <location>
        <position position="27"/>
    </location>
    <ligand>
        <name>Mn(2+)</name>
        <dbReference type="ChEBI" id="CHEBI:29035"/>
    </ligand>
</feature>
<evidence type="ECO:0000259" key="11">
    <source>
        <dbReference type="Pfam" id="PF02777"/>
    </source>
</evidence>